<dbReference type="AlphaFoldDB" id="A0A2M9W5X7"/>
<evidence type="ECO:0000313" key="2">
    <source>
        <dbReference type="Proteomes" id="UP000232062"/>
    </source>
</evidence>
<dbReference type="STRING" id="1076549.HA45_20435"/>
<keyword evidence="2" id="KW-1185">Reference proteome</keyword>
<proteinExistence type="predicted"/>
<name>A0A2M9W5X7_9GAMM</name>
<dbReference type="Proteomes" id="UP000232062">
    <property type="component" value="Unassembled WGS sequence"/>
</dbReference>
<sequence>MPENRPRAGTVSQDNTSLWTTVLMWLYGNRTEWGYAAVACMFSLLRGAYAKNPWGRRILDAVSCSALAFFSSPTLEVTGALFNWHVPDAAAQVAAVFIGYVGNDYISVKLHGWINRKTGGDSNANQ</sequence>
<gene>
    <name evidence="1" type="ORF">PRCB_24585</name>
</gene>
<dbReference type="EMBL" id="PIQI01000030">
    <property type="protein sequence ID" value="PJZ02909.1"/>
    <property type="molecule type" value="Genomic_DNA"/>
</dbReference>
<dbReference type="InterPro" id="IPR006481">
    <property type="entry name" value="Phage_lambda_GpS_holin"/>
</dbReference>
<dbReference type="OrthoDB" id="6456698at2"/>
<evidence type="ECO:0000313" key="1">
    <source>
        <dbReference type="EMBL" id="PJZ02909.1"/>
    </source>
</evidence>
<accession>A0A2M9W5X7</accession>
<organism evidence="1 2">
    <name type="scientific">Pantoea rodasii</name>
    <dbReference type="NCBI Taxonomy" id="1076549"/>
    <lineage>
        <taxon>Bacteria</taxon>
        <taxon>Pseudomonadati</taxon>
        <taxon>Pseudomonadota</taxon>
        <taxon>Gammaproteobacteria</taxon>
        <taxon>Enterobacterales</taxon>
        <taxon>Erwiniaceae</taxon>
        <taxon>Pantoea</taxon>
    </lineage>
</organism>
<reference evidence="1 2" key="1">
    <citation type="submission" date="2017-11" db="EMBL/GenBank/DDBJ databases">
        <title>The genome sequence of Pantoea rodasii DSM 26611.</title>
        <authorList>
            <person name="Gao J."/>
            <person name="Mao X."/>
            <person name="Sun J."/>
        </authorList>
    </citation>
    <scope>NUCLEOTIDE SEQUENCE [LARGE SCALE GENOMIC DNA]</scope>
    <source>
        <strain evidence="1 2">DSM 26611</strain>
    </source>
</reference>
<protein>
    <submittedName>
        <fullName evidence="1">Holin</fullName>
    </submittedName>
</protein>
<comment type="caution">
    <text evidence="1">The sequence shown here is derived from an EMBL/GenBank/DDBJ whole genome shotgun (WGS) entry which is preliminary data.</text>
</comment>
<dbReference type="Pfam" id="PF05106">
    <property type="entry name" value="Phage_holin_3_1"/>
    <property type="match status" value="1"/>
</dbReference>